<keyword evidence="9 15" id="KW-1177">Microtubular inwards viral transport</keyword>
<comment type="similarity">
    <text evidence="15">Belongs to the papillomaviridae L2 protein family.</text>
</comment>
<evidence type="ECO:0000256" key="6">
    <source>
        <dbReference type="ARBA" id="ARBA00022812"/>
    </source>
</evidence>
<evidence type="ECO:0000313" key="17">
    <source>
        <dbReference type="Proteomes" id="UP000244836"/>
    </source>
</evidence>
<evidence type="ECO:0000313" key="16">
    <source>
        <dbReference type="EMBL" id="ANG08961.1"/>
    </source>
</evidence>
<keyword evidence="6" id="KW-1040">Host Golgi apparatus</keyword>
<evidence type="ECO:0000256" key="10">
    <source>
        <dbReference type="ARBA" id="ARBA00023046"/>
    </source>
</evidence>
<keyword evidence="12 15" id="KW-0238">DNA-binding</keyword>
<keyword evidence="5 15" id="KW-0945">Host-virus interaction</keyword>
<keyword evidence="13 15" id="KW-1015">Disulfide bond</keyword>
<evidence type="ECO:0000256" key="11">
    <source>
        <dbReference type="ARBA" id="ARBA00023120"/>
    </source>
</evidence>
<dbReference type="GO" id="GO:0046718">
    <property type="term" value="P:symbiont entry into host cell"/>
    <property type="evidence" value="ECO:0007669"/>
    <property type="project" value="UniProtKB-KW"/>
</dbReference>
<keyword evidence="14 15" id="KW-1160">Virus entry into host cell</keyword>
<dbReference type="GO" id="GO:0075521">
    <property type="term" value="P:microtubule-dependent intracellular transport of viral material towards nucleus"/>
    <property type="evidence" value="ECO:0007669"/>
    <property type="project" value="UniProtKB-UniRule"/>
</dbReference>
<dbReference type="GO" id="GO:0042025">
    <property type="term" value="C:host cell nucleus"/>
    <property type="evidence" value="ECO:0007669"/>
    <property type="project" value="UniProtKB-SubCell"/>
</dbReference>
<dbReference type="GO" id="GO:0043657">
    <property type="term" value="C:host cell"/>
    <property type="evidence" value="ECO:0007669"/>
    <property type="project" value="GOC"/>
</dbReference>
<evidence type="ECO:0000256" key="4">
    <source>
        <dbReference type="ARBA" id="ARBA00022562"/>
    </source>
</evidence>
<evidence type="ECO:0000256" key="12">
    <source>
        <dbReference type="ARBA" id="ARBA00023125"/>
    </source>
</evidence>
<protein>
    <recommendedName>
        <fullName evidence="15">Minor capsid protein L2</fullName>
    </recommendedName>
</protein>
<keyword evidence="8 15" id="KW-0426">Late protein</keyword>
<keyword evidence="4 15" id="KW-1048">Host nucleus</keyword>
<comment type="function">
    <text evidence="15">Minor protein of the capsid that localizes along the inner surface of the virion, within the central cavities beneath the L1 pentamers. Plays a role in capsid stabilization through interaction with the major capsid protein L1. Once the virion enters the host cell, L2 escorts the genomic DNA into the nucleus by promoting escape from the endosomal compartments and traffic through the host Golgi network. Mechanistically, the C-terminus of L2 possesses a cell-penetrating peptide that protudes from the host endosome, interacts with host cytoplasmic retromer cargo and thereby mediates the capsid delivery to the host trans-Golgi network. Plays a role through its interaction with host dynein in the intracellular microtubule-dependent transport of viral capsid toward the nucleus. Mediates the viral genome import into the nucleus through binding to host importins. Once within the nucleus, L2 localizes viral genomes to host PML bodies in order to activate early gene expression for establishment of infection. Later on, promotes late gene expression by interacting with the viral E2 protein and by inhibiting its transcriptional activation functions. During virion assembly, encapsidates the genome by direct interaction with the viral DNA.</text>
</comment>
<accession>A0A2R2Q213</accession>
<gene>
    <name evidence="15 16" type="primary">L2</name>
</gene>
<feature type="disulfide bond" evidence="15">
    <location>
        <begin position="19"/>
        <end position="25"/>
    </location>
</feature>
<comment type="subcellular location">
    <subcellularLocation>
        <location evidence="15">Virion</location>
    </subcellularLocation>
    <subcellularLocation>
        <location evidence="15">Host nucleus</location>
    </subcellularLocation>
</comment>
<evidence type="ECO:0000256" key="8">
    <source>
        <dbReference type="ARBA" id="ARBA00022921"/>
    </source>
</evidence>
<sequence length="527" mass="57719">MYRSKRAKRDTAENIYRHCKLSGTCPPDVENKIENNTLADRLLRIFGSIIYLGGLGLGSGRGSGVTTGIRPLPENIPLPETVPEPDIIDVPEVVQPTVKPRPSKPSTFGVPLDTISSASNIPKVVRPTEPAIVPLSEGGLPDPALVDVNAGTGEGIGYEIYTDAAETLGATGGHPAVTSGETENIALLEITPLEQPTTRVIIETTNVDSGYTFIRTSAVPDPDFNVFVDTRYSGTTIGETIELQPLNRISDIEVLDSLQRTSTPSQSGQVTLRPRELYGRFIDQVSTRNPDFLARPSRAVQFEFENPAFQDDISLEFERDLRELAAAPDPAFTDIIRLGRPMYTETPSGNIRVSRLGLRGKISTRSGTVLTQKAHFYYDLSPIAISDPDVSDVIALETLGESPDQLTIVDGLGGGTLIDVFGDFSEDALLDIQDDVFREGHLEVFNNEEEELQVVPTLVENVTDRFFVDIQDAGVTVSFPTVDNTGDETTTMTDIVTPSVYLDPYGSDYYLHPSLIKKRKRKRIEMF</sequence>
<keyword evidence="7 15" id="KW-0946">Virion</keyword>
<dbReference type="GO" id="GO:0019028">
    <property type="term" value="C:viral capsid"/>
    <property type="evidence" value="ECO:0007669"/>
    <property type="project" value="UniProtKB-UniRule"/>
</dbReference>
<keyword evidence="11 15" id="KW-1176">Cytoplasmic inwards viral transport</keyword>
<evidence type="ECO:0000256" key="3">
    <source>
        <dbReference type="ARBA" id="ARBA00022561"/>
    </source>
</evidence>
<keyword evidence="2 15" id="KW-0597">Phosphoprotein</keyword>
<evidence type="ECO:0000256" key="9">
    <source>
        <dbReference type="ARBA" id="ARBA00022952"/>
    </source>
</evidence>
<name>A0A2R2Q213_9PAPI</name>
<keyword evidence="10" id="KW-1039">Host endosome</keyword>
<evidence type="ECO:0000256" key="13">
    <source>
        <dbReference type="ARBA" id="ARBA00023157"/>
    </source>
</evidence>
<dbReference type="InterPro" id="IPR000784">
    <property type="entry name" value="Late_L2"/>
</dbReference>
<evidence type="ECO:0000256" key="7">
    <source>
        <dbReference type="ARBA" id="ARBA00022844"/>
    </source>
</evidence>
<keyword evidence="1 15" id="KW-1163">Viral penetration into host nucleus</keyword>
<dbReference type="GO" id="GO:0003677">
    <property type="term" value="F:DNA binding"/>
    <property type="evidence" value="ECO:0007669"/>
    <property type="project" value="UniProtKB-UniRule"/>
</dbReference>
<dbReference type="GO" id="GO:0075732">
    <property type="term" value="P:viral penetration into host nucleus"/>
    <property type="evidence" value="ECO:0007669"/>
    <property type="project" value="UniProtKB-KW"/>
</dbReference>
<comment type="subunit">
    <text evidence="15">Interacts with major capsid protein L1. Interacts with E2; this interaction inhibits E2 transcriptional activity but not the DNA replication function E2. Interacts with host HSPA8; this interaction is required for L2 nuclear translocation. Interacts with host importins KPNB2 and KPNB3. Forms a complex with importin alpha2-beta1 heterodimers via interaction with the importin alpha2 adapter. Interacts with host DYNLT1; this interaction is essential for virus intracellular transport during entry. Interacts (via C-terminus) with host retromer subunits VPS35 AND VPS29.</text>
</comment>
<reference evidence="16 17" key="1">
    <citation type="submission" date="2015-05" db="EMBL/GenBank/DDBJ databases">
        <title>Novel next-generation sequencing and bioinformatics pipeline for detection of human papillomavirus.</title>
        <authorList>
            <person name="Chen Z."/>
            <person name="Burk R."/>
        </authorList>
    </citation>
    <scope>NUCLEOTIDE SEQUENCE [LARGE SCALE GENOMIC DNA]</scope>
    <source>
        <strain evidence="16">ACS447</strain>
    </source>
</reference>
<evidence type="ECO:0000256" key="14">
    <source>
        <dbReference type="ARBA" id="ARBA00023296"/>
    </source>
</evidence>
<dbReference type="GeneID" id="37620436"/>
<dbReference type="Proteomes" id="UP000244836">
    <property type="component" value="Segment"/>
</dbReference>
<proteinExistence type="inferred from homology"/>
<evidence type="ECO:0000256" key="5">
    <source>
        <dbReference type="ARBA" id="ARBA00022581"/>
    </source>
</evidence>
<dbReference type="RefSeq" id="YP_009508896.1">
    <property type="nucleotide sequence ID" value="NC_039086.1"/>
</dbReference>
<organism evidence="16 17">
    <name type="scientific">Human papillomavirus 187</name>
    <dbReference type="NCBI Taxonomy" id="1851130"/>
    <lineage>
        <taxon>Viruses</taxon>
        <taxon>Monodnaviria</taxon>
        <taxon>Shotokuvirae</taxon>
        <taxon>Cossaviricota</taxon>
        <taxon>Papovaviricetes</taxon>
        <taxon>Zurhausenvirales</taxon>
        <taxon>Papillomaviridae</taxon>
        <taxon>Firstpapillomavirinae</taxon>
        <taxon>Gammapapillomavirus</taxon>
        <taxon>Gammapapillomavirus 26</taxon>
    </lineage>
</organism>
<dbReference type="OrthoDB" id="8047at10239"/>
<evidence type="ECO:0000256" key="2">
    <source>
        <dbReference type="ARBA" id="ARBA00022553"/>
    </source>
</evidence>
<keyword evidence="3 15" id="KW-0167">Capsid protein</keyword>
<comment type="PTM">
    <text evidence="15">Highly phosphorylated.</text>
</comment>
<dbReference type="EMBL" id="KR816174">
    <property type="protein sequence ID" value="ANG08961.1"/>
    <property type="molecule type" value="Genomic_DNA"/>
</dbReference>
<comment type="caution">
    <text evidence="15">Lacks conserved residue(s) required for the propagation of feature annotation.</text>
</comment>
<dbReference type="Pfam" id="PF00513">
    <property type="entry name" value="Late_protein_L2"/>
    <property type="match status" value="1"/>
</dbReference>
<dbReference type="KEGG" id="vg:37620436"/>
<evidence type="ECO:0000256" key="15">
    <source>
        <dbReference type="HAMAP-Rule" id="MF_04003"/>
    </source>
</evidence>
<evidence type="ECO:0000256" key="1">
    <source>
        <dbReference type="ARBA" id="ARBA00022524"/>
    </source>
</evidence>
<dbReference type="GO" id="GO:0005198">
    <property type="term" value="F:structural molecule activity"/>
    <property type="evidence" value="ECO:0007669"/>
    <property type="project" value="UniProtKB-UniRule"/>
</dbReference>
<dbReference type="HAMAP" id="MF_04003">
    <property type="entry name" value="PPV_L2"/>
    <property type="match status" value="1"/>
</dbReference>
<keyword evidence="17" id="KW-1185">Reference proteome</keyword>